<sequence>MITLRIHGNNNDGGDDDEDDDDDDNDDDDDDDDDYDYDDDDGGGGGGGGGLVTTIVMTIIMMIMSKRRRKINLSAIDKTILGGSSHKSSNERIFRDGRQQIQRTSTNNTPCRPQPRPFPNQKQQLATEKQPRSRAPEIYSTAERRVDQAYSEDSRSSRGVPVGALRCERP</sequence>
<dbReference type="EMBL" id="BMAT01000549">
    <property type="protein sequence ID" value="GFR68351.1"/>
    <property type="molecule type" value="Genomic_DNA"/>
</dbReference>
<feature type="region of interest" description="Disordered" evidence="1">
    <location>
        <begin position="1"/>
        <end position="51"/>
    </location>
</feature>
<keyword evidence="4" id="KW-1185">Reference proteome</keyword>
<dbReference type="AlphaFoldDB" id="A0AAV4F6D0"/>
<gene>
    <name evidence="3" type="ORF">ElyMa_000276400</name>
</gene>
<evidence type="ECO:0000256" key="2">
    <source>
        <dbReference type="SAM" id="Phobius"/>
    </source>
</evidence>
<feature type="compositionally biased region" description="Basic and acidic residues" evidence="1">
    <location>
        <begin position="142"/>
        <end position="156"/>
    </location>
</feature>
<accession>A0AAV4F6D0</accession>
<reference evidence="3 4" key="1">
    <citation type="journal article" date="2021" name="Elife">
        <title>Chloroplast acquisition without the gene transfer in kleptoplastic sea slugs, Plakobranchus ocellatus.</title>
        <authorList>
            <person name="Maeda T."/>
            <person name="Takahashi S."/>
            <person name="Yoshida T."/>
            <person name="Shimamura S."/>
            <person name="Takaki Y."/>
            <person name="Nagai Y."/>
            <person name="Toyoda A."/>
            <person name="Suzuki Y."/>
            <person name="Arimoto A."/>
            <person name="Ishii H."/>
            <person name="Satoh N."/>
            <person name="Nishiyama T."/>
            <person name="Hasebe M."/>
            <person name="Maruyama T."/>
            <person name="Minagawa J."/>
            <person name="Obokata J."/>
            <person name="Shigenobu S."/>
        </authorList>
    </citation>
    <scope>NUCLEOTIDE SEQUENCE [LARGE SCALE GENOMIC DNA]</scope>
</reference>
<evidence type="ECO:0000256" key="1">
    <source>
        <dbReference type="SAM" id="MobiDB-lite"/>
    </source>
</evidence>
<feature type="compositionally biased region" description="Basic and acidic residues" evidence="1">
    <location>
        <begin position="88"/>
        <end position="98"/>
    </location>
</feature>
<evidence type="ECO:0000313" key="3">
    <source>
        <dbReference type="EMBL" id="GFR68351.1"/>
    </source>
</evidence>
<organism evidence="3 4">
    <name type="scientific">Elysia marginata</name>
    <dbReference type="NCBI Taxonomy" id="1093978"/>
    <lineage>
        <taxon>Eukaryota</taxon>
        <taxon>Metazoa</taxon>
        <taxon>Spiralia</taxon>
        <taxon>Lophotrochozoa</taxon>
        <taxon>Mollusca</taxon>
        <taxon>Gastropoda</taxon>
        <taxon>Heterobranchia</taxon>
        <taxon>Euthyneura</taxon>
        <taxon>Panpulmonata</taxon>
        <taxon>Sacoglossa</taxon>
        <taxon>Placobranchoidea</taxon>
        <taxon>Plakobranchidae</taxon>
        <taxon>Elysia</taxon>
    </lineage>
</organism>
<keyword evidence="2" id="KW-0812">Transmembrane</keyword>
<keyword evidence="2" id="KW-1133">Transmembrane helix</keyword>
<comment type="caution">
    <text evidence="3">The sequence shown here is derived from an EMBL/GenBank/DDBJ whole genome shotgun (WGS) entry which is preliminary data.</text>
</comment>
<feature type="transmembrane region" description="Helical" evidence="2">
    <location>
        <begin position="45"/>
        <end position="64"/>
    </location>
</feature>
<feature type="compositionally biased region" description="Acidic residues" evidence="1">
    <location>
        <begin position="13"/>
        <end position="42"/>
    </location>
</feature>
<name>A0AAV4F6D0_9GAST</name>
<feature type="compositionally biased region" description="Polar residues" evidence="1">
    <location>
        <begin position="99"/>
        <end position="111"/>
    </location>
</feature>
<feature type="region of interest" description="Disordered" evidence="1">
    <location>
        <begin position="78"/>
        <end position="170"/>
    </location>
</feature>
<protein>
    <submittedName>
        <fullName evidence="3">Uncharacterized protein</fullName>
    </submittedName>
</protein>
<evidence type="ECO:0000313" key="4">
    <source>
        <dbReference type="Proteomes" id="UP000762676"/>
    </source>
</evidence>
<proteinExistence type="predicted"/>
<keyword evidence="2" id="KW-0472">Membrane</keyword>
<dbReference type="Proteomes" id="UP000762676">
    <property type="component" value="Unassembled WGS sequence"/>
</dbReference>